<keyword evidence="1" id="KW-0812">Transmembrane</keyword>
<name>A0ABD2BKU7_VESMC</name>
<organism evidence="2 3">
    <name type="scientific">Vespula maculifrons</name>
    <name type="common">Eastern yellow jacket</name>
    <name type="synonym">Wasp</name>
    <dbReference type="NCBI Taxonomy" id="7453"/>
    <lineage>
        <taxon>Eukaryota</taxon>
        <taxon>Metazoa</taxon>
        <taxon>Ecdysozoa</taxon>
        <taxon>Arthropoda</taxon>
        <taxon>Hexapoda</taxon>
        <taxon>Insecta</taxon>
        <taxon>Pterygota</taxon>
        <taxon>Neoptera</taxon>
        <taxon>Endopterygota</taxon>
        <taxon>Hymenoptera</taxon>
        <taxon>Apocrita</taxon>
        <taxon>Aculeata</taxon>
        <taxon>Vespoidea</taxon>
        <taxon>Vespidae</taxon>
        <taxon>Vespinae</taxon>
        <taxon>Vespula</taxon>
    </lineage>
</organism>
<proteinExistence type="predicted"/>
<keyword evidence="1" id="KW-1133">Transmembrane helix</keyword>
<dbReference type="AlphaFoldDB" id="A0ABD2BKU7"/>
<protein>
    <submittedName>
        <fullName evidence="2">Uncharacterized protein</fullName>
    </submittedName>
</protein>
<evidence type="ECO:0000313" key="3">
    <source>
        <dbReference type="Proteomes" id="UP001607303"/>
    </source>
</evidence>
<accession>A0ABD2BKU7</accession>
<evidence type="ECO:0000256" key="1">
    <source>
        <dbReference type="SAM" id="Phobius"/>
    </source>
</evidence>
<comment type="caution">
    <text evidence="2">The sequence shown here is derived from an EMBL/GenBank/DDBJ whole genome shotgun (WGS) entry which is preliminary data.</text>
</comment>
<keyword evidence="3" id="KW-1185">Reference proteome</keyword>
<sequence>MGSSASGRPRDVTRTLVTPCRANGGTAALLCLDSNRYINNMRIRSHRGKTIVIVVLVMVIIIIIIIIVVVVVVAVVVVIVVVVVVVNGDGGGGGSCDCSGEIGEAARACPVVSTSRVGGGGGGGELRRLCRPGPLPRNTRPAEPRHYVAHRRPRLTFAPTSLKLRSVVGTHPDPNCLSESSI</sequence>
<dbReference type="EMBL" id="JAYRBN010000074">
    <property type="protein sequence ID" value="KAL2733399.1"/>
    <property type="molecule type" value="Genomic_DNA"/>
</dbReference>
<evidence type="ECO:0000313" key="2">
    <source>
        <dbReference type="EMBL" id="KAL2733399.1"/>
    </source>
</evidence>
<reference evidence="2 3" key="1">
    <citation type="journal article" date="2024" name="Ann. Entomol. Soc. Am.">
        <title>Genomic analyses of the southern and eastern yellowjacket wasps (Hymenoptera: Vespidae) reveal evolutionary signatures of social life.</title>
        <authorList>
            <person name="Catto M.A."/>
            <person name="Caine P.B."/>
            <person name="Orr S.E."/>
            <person name="Hunt B.G."/>
            <person name="Goodisman M.A.D."/>
        </authorList>
    </citation>
    <scope>NUCLEOTIDE SEQUENCE [LARGE SCALE GENOMIC DNA]</scope>
    <source>
        <strain evidence="2">232</strain>
        <tissue evidence="2">Head and thorax</tissue>
    </source>
</reference>
<keyword evidence="1" id="KW-0472">Membrane</keyword>
<feature type="transmembrane region" description="Helical" evidence="1">
    <location>
        <begin position="51"/>
        <end position="84"/>
    </location>
</feature>
<gene>
    <name evidence="2" type="ORF">V1477_014367</name>
</gene>
<dbReference type="Proteomes" id="UP001607303">
    <property type="component" value="Unassembled WGS sequence"/>
</dbReference>